<dbReference type="OrthoDB" id="4069357at2"/>
<accession>A0A2N8TDB7</accession>
<protein>
    <submittedName>
        <fullName evidence="1">Uncharacterized protein</fullName>
    </submittedName>
</protein>
<comment type="caution">
    <text evidence="1">The sequence shown here is derived from an EMBL/GenBank/DDBJ whole genome shotgun (WGS) entry which is preliminary data.</text>
</comment>
<dbReference type="Proteomes" id="UP000235943">
    <property type="component" value="Unassembled WGS sequence"/>
</dbReference>
<name>A0A2N8TDB7_9ACTN</name>
<organism evidence="1 2">
    <name type="scientific">Streptomyces cahuitamycinicus</name>
    <dbReference type="NCBI Taxonomy" id="2070367"/>
    <lineage>
        <taxon>Bacteria</taxon>
        <taxon>Bacillati</taxon>
        <taxon>Actinomycetota</taxon>
        <taxon>Actinomycetes</taxon>
        <taxon>Kitasatosporales</taxon>
        <taxon>Streptomycetaceae</taxon>
        <taxon>Streptomyces</taxon>
    </lineage>
</organism>
<reference evidence="1 2" key="1">
    <citation type="submission" date="2018-01" db="EMBL/GenBank/DDBJ databases">
        <title>Draft genome sequence of Streptomyces sp. 13K301.</title>
        <authorList>
            <person name="Sahin N."/>
            <person name="Saygin H."/>
            <person name="Ay H."/>
        </authorList>
    </citation>
    <scope>NUCLEOTIDE SEQUENCE [LARGE SCALE GENOMIC DNA]</scope>
    <source>
        <strain evidence="1 2">13K301</strain>
    </source>
</reference>
<evidence type="ECO:0000313" key="2">
    <source>
        <dbReference type="Proteomes" id="UP000235943"/>
    </source>
</evidence>
<dbReference type="AlphaFoldDB" id="A0A2N8TDB7"/>
<sequence length="444" mass="49326">MITATQRAEAMAQQILISARLHNDRVVTHDEVDAVMSRDHDKEQGKANKEMVRRIIRKQAASEFVRVIFTEDERYWAIREQLHHMSADAVHALRDEITDGGDDDPRGWDKALTNAISVRLSNRPIPARLWGCKPVSIRLWREPRPRPAADERPATDERKHVRIVNGGTRHVIPTRDALTEINAAMMQPLVKRQVREMSAARSSARIVYKDERGTVVLRPATEEEIAAADRRTAATPFAALAAYEAATHAALGSAPRDLADLARHLFTLGKFAPPEHHLEIVETHSAVEEAWDALRRARCLIDRNAAHDKARAAVERAREAIVAVASRAHRMHGTDLPGTAEEIRNAALGYNAVDATSEELSAVTTGTPTVRVHCRSDSGTGWTVTATITAGVDSPIGHIPAHPPIALTFRKRDGRHDAAENTRRMFGRLFRVDVPVTYDLDPRP</sequence>
<keyword evidence="2" id="KW-1185">Reference proteome</keyword>
<dbReference type="EMBL" id="POUC01000544">
    <property type="protein sequence ID" value="PNG17012.1"/>
    <property type="molecule type" value="Genomic_DNA"/>
</dbReference>
<dbReference type="RefSeq" id="WP_102913582.1">
    <property type="nucleotide sequence ID" value="NZ_POUC01000544.1"/>
</dbReference>
<proteinExistence type="predicted"/>
<evidence type="ECO:0000313" key="1">
    <source>
        <dbReference type="EMBL" id="PNG17012.1"/>
    </source>
</evidence>
<gene>
    <name evidence="1" type="ORF">C1J00_38810</name>
</gene>